<dbReference type="AlphaFoldDB" id="A0A6N7WES9"/>
<dbReference type="InterPro" id="IPR006119">
    <property type="entry name" value="Resolv_N"/>
</dbReference>
<dbReference type="InterPro" id="IPR038109">
    <property type="entry name" value="DNA_bind_recomb_sf"/>
</dbReference>
<dbReference type="SMART" id="SM00857">
    <property type="entry name" value="Resolvase"/>
    <property type="match status" value="1"/>
</dbReference>
<keyword evidence="1" id="KW-0175">Coiled coil</keyword>
<protein>
    <recommendedName>
        <fullName evidence="2">Recombinase domain-containing protein</fullName>
    </recommendedName>
</protein>
<dbReference type="GO" id="GO:0000150">
    <property type="term" value="F:DNA strand exchange activity"/>
    <property type="evidence" value="ECO:0007669"/>
    <property type="project" value="InterPro"/>
</dbReference>
<evidence type="ECO:0000256" key="1">
    <source>
        <dbReference type="SAM" id="Coils"/>
    </source>
</evidence>
<organism evidence="3 4">
    <name type="scientific">Eisenbergiella porci</name>
    <dbReference type="NCBI Taxonomy" id="2652274"/>
    <lineage>
        <taxon>Bacteria</taxon>
        <taxon>Bacillati</taxon>
        <taxon>Bacillota</taxon>
        <taxon>Clostridia</taxon>
        <taxon>Lachnospirales</taxon>
        <taxon>Lachnospiraceae</taxon>
        <taxon>Eisenbergiella</taxon>
    </lineage>
</organism>
<dbReference type="PANTHER" id="PTHR30461:SF23">
    <property type="entry name" value="DNA RECOMBINASE-RELATED"/>
    <property type="match status" value="1"/>
</dbReference>
<reference evidence="3 4" key="1">
    <citation type="submission" date="2019-08" db="EMBL/GenBank/DDBJ databases">
        <title>In-depth cultivation of the pig gut microbiome towards novel bacterial diversity and tailored functional studies.</title>
        <authorList>
            <person name="Wylensek D."/>
            <person name="Hitch T.C.A."/>
            <person name="Clavel T."/>
        </authorList>
    </citation>
    <scope>NUCLEOTIDE SEQUENCE [LARGE SCALE GENOMIC DNA]</scope>
    <source>
        <strain evidence="3 4">WCA-389-WT-23B</strain>
    </source>
</reference>
<keyword evidence="4" id="KW-1185">Reference proteome</keyword>
<name>A0A6N7WES9_9FIRM</name>
<feature type="domain" description="Recombinase" evidence="2">
    <location>
        <begin position="180"/>
        <end position="324"/>
    </location>
</feature>
<dbReference type="GO" id="GO:0003677">
    <property type="term" value="F:DNA binding"/>
    <property type="evidence" value="ECO:0007669"/>
    <property type="project" value="InterPro"/>
</dbReference>
<dbReference type="RefSeq" id="WP_154464762.1">
    <property type="nucleotide sequence ID" value="NZ_VUMI01000017.1"/>
</dbReference>
<dbReference type="PANTHER" id="PTHR30461">
    <property type="entry name" value="DNA-INVERTASE FROM LAMBDOID PROPHAGE"/>
    <property type="match status" value="1"/>
</dbReference>
<evidence type="ECO:0000259" key="2">
    <source>
        <dbReference type="PROSITE" id="PS51737"/>
    </source>
</evidence>
<evidence type="ECO:0000313" key="4">
    <source>
        <dbReference type="Proteomes" id="UP000436047"/>
    </source>
</evidence>
<dbReference type="InterPro" id="IPR025827">
    <property type="entry name" value="Zn_ribbon_recom_dom"/>
</dbReference>
<dbReference type="Pfam" id="PF13408">
    <property type="entry name" value="Zn_ribbon_recom"/>
    <property type="match status" value="1"/>
</dbReference>
<dbReference type="InterPro" id="IPR011109">
    <property type="entry name" value="DNA_bind_recombinase_dom"/>
</dbReference>
<dbReference type="InterPro" id="IPR036162">
    <property type="entry name" value="Resolvase-like_N_sf"/>
</dbReference>
<dbReference type="SUPFAM" id="SSF53041">
    <property type="entry name" value="Resolvase-like"/>
    <property type="match status" value="1"/>
</dbReference>
<gene>
    <name evidence="3" type="ORF">FYJ45_11965</name>
</gene>
<accession>A0A6N7WES9</accession>
<dbReference type="Pfam" id="PF00239">
    <property type="entry name" value="Resolvase"/>
    <property type="match status" value="1"/>
</dbReference>
<dbReference type="PROSITE" id="PS51737">
    <property type="entry name" value="RECOMBINASE_DNA_BIND"/>
    <property type="match status" value="1"/>
</dbReference>
<dbReference type="InterPro" id="IPR050639">
    <property type="entry name" value="SSR_resolvase"/>
</dbReference>
<dbReference type="GeneID" id="86053768"/>
<dbReference type="Gene3D" id="3.40.50.1390">
    <property type="entry name" value="Resolvase, N-terminal catalytic domain"/>
    <property type="match status" value="1"/>
</dbReference>
<dbReference type="EMBL" id="VUMI01000017">
    <property type="protein sequence ID" value="MSS88987.1"/>
    <property type="molecule type" value="Genomic_DNA"/>
</dbReference>
<dbReference type="Gene3D" id="3.90.1750.20">
    <property type="entry name" value="Putative Large Serine Recombinase, Chain B, Domain 2"/>
    <property type="match status" value="1"/>
</dbReference>
<feature type="coiled-coil region" evidence="1">
    <location>
        <begin position="454"/>
        <end position="481"/>
    </location>
</feature>
<comment type="caution">
    <text evidence="3">The sequence shown here is derived from an EMBL/GenBank/DDBJ whole genome shotgun (WGS) entry which is preliminary data.</text>
</comment>
<proteinExistence type="predicted"/>
<evidence type="ECO:0000313" key="3">
    <source>
        <dbReference type="EMBL" id="MSS88987.1"/>
    </source>
</evidence>
<dbReference type="Proteomes" id="UP000436047">
    <property type="component" value="Unassembled WGS sequence"/>
</dbReference>
<dbReference type="Pfam" id="PF07508">
    <property type="entry name" value="Recombinase"/>
    <property type="match status" value="1"/>
</dbReference>
<sequence length="544" mass="63024">MERDFKPAMELVIAVYIRLSAEDGDLSDEKNESNSVVNQRAYIHQYIAQHPEFSGARILEFCDDGYSGTNMERPAVKRLLRQVRDRKINCIIVKDMSRFGRDYIVVGDYLEQIFPFLDVRFIAINDGYDSKDHKYGAAGLIDVSFRNVIYDLYSKELSEKVRSTKKQLAEKGYYLAPFAFFGYQKSPEDKHTLLVDEAAAATVRRIFDLFISGLSTHEIARKFNVEGVLTPLQTKRTQSVTRKWNCVDQDSNYWTSGTVRKILNDERYTGKAVYGKTMRKKVGSHDIKRVAESQWTVVDGAIPTIISKELFEAAKELSASSHSAPPKVSSRIFYRKVRCGHCRLAMTRMEGTNPYYICQTYRRKPDIGCPQDKMSEKELEQAVLASIRAMAQFLRKAEKARQRQSDKADRYNQRIEQKILAHENSIKMRQQEKMSAFENMVSGLCDEPEYKRRCKQCDEHIGRLEQKIRELQSEKRQLPDEKSPAESVLPYTNVRTLTRELVDLLIQHIYIYSDTSIEIVWKFQDEYKRLLAELKSKADTTNES</sequence>